<name>A0A3P7JIC5_STRVU</name>
<keyword evidence="4" id="KW-1185">Reference proteome</keyword>
<evidence type="ECO:0000256" key="2">
    <source>
        <dbReference type="SAM" id="SignalP"/>
    </source>
</evidence>
<keyword evidence="1" id="KW-0812">Transmembrane</keyword>
<dbReference type="Proteomes" id="UP000270094">
    <property type="component" value="Unassembled WGS sequence"/>
</dbReference>
<proteinExistence type="predicted"/>
<sequence length="108" mass="12196">MTLSVVHKRPLLFSIVSSSLVVCALCALVDCEGRRRFPINICILSAGFVPVIAIIVTVARSHSETVERLKERYEAQVGALFFLKFFGLKDRLYLKNALVLFLSFFEDK</sequence>
<evidence type="ECO:0000313" key="4">
    <source>
        <dbReference type="Proteomes" id="UP000270094"/>
    </source>
</evidence>
<evidence type="ECO:0000313" key="3">
    <source>
        <dbReference type="EMBL" id="VDM85390.1"/>
    </source>
</evidence>
<feature type="signal peptide" evidence="2">
    <location>
        <begin position="1"/>
        <end position="26"/>
    </location>
</feature>
<dbReference type="AlphaFoldDB" id="A0A3P7JIC5"/>
<keyword evidence="1" id="KW-0472">Membrane</keyword>
<dbReference type="EMBL" id="UYYB01139847">
    <property type="protein sequence ID" value="VDM85390.1"/>
    <property type="molecule type" value="Genomic_DNA"/>
</dbReference>
<feature type="chain" id="PRO_5017983058" evidence="2">
    <location>
        <begin position="27"/>
        <end position="108"/>
    </location>
</feature>
<accession>A0A3P7JIC5</accession>
<protein>
    <submittedName>
        <fullName evidence="3">Uncharacterized protein</fullName>
    </submittedName>
</protein>
<gene>
    <name evidence="3" type="ORF">SVUK_LOCUS20388</name>
</gene>
<evidence type="ECO:0000256" key="1">
    <source>
        <dbReference type="SAM" id="Phobius"/>
    </source>
</evidence>
<keyword evidence="2" id="KW-0732">Signal</keyword>
<keyword evidence="1" id="KW-1133">Transmembrane helix</keyword>
<reference evidence="3 4" key="1">
    <citation type="submission" date="2018-11" db="EMBL/GenBank/DDBJ databases">
        <authorList>
            <consortium name="Pathogen Informatics"/>
        </authorList>
    </citation>
    <scope>NUCLEOTIDE SEQUENCE [LARGE SCALE GENOMIC DNA]</scope>
</reference>
<feature type="transmembrane region" description="Helical" evidence="1">
    <location>
        <begin position="37"/>
        <end position="59"/>
    </location>
</feature>
<organism evidence="3 4">
    <name type="scientific">Strongylus vulgaris</name>
    <name type="common">Blood worm</name>
    <dbReference type="NCBI Taxonomy" id="40348"/>
    <lineage>
        <taxon>Eukaryota</taxon>
        <taxon>Metazoa</taxon>
        <taxon>Ecdysozoa</taxon>
        <taxon>Nematoda</taxon>
        <taxon>Chromadorea</taxon>
        <taxon>Rhabditida</taxon>
        <taxon>Rhabditina</taxon>
        <taxon>Rhabditomorpha</taxon>
        <taxon>Strongyloidea</taxon>
        <taxon>Strongylidae</taxon>
        <taxon>Strongylus</taxon>
    </lineage>
</organism>